<dbReference type="EMBL" id="MKGL01000230">
    <property type="protein sequence ID" value="RNF02490.1"/>
    <property type="molecule type" value="Genomic_DNA"/>
</dbReference>
<keyword evidence="2" id="KW-1185">Reference proteome</keyword>
<dbReference type="EC" id="1.3.-.-" evidence="1"/>
<comment type="caution">
    <text evidence="1">The sequence shown here is derived from an EMBL/GenBank/DDBJ whole genome shotgun (WGS) entry which is preliminary data.</text>
</comment>
<reference evidence="1 2" key="1">
    <citation type="journal article" date="2018" name="BMC Genomics">
        <title>Genomic comparison of Trypanosoma conorhini and Trypanosoma rangeli to Trypanosoma cruzi strains of high and low virulence.</title>
        <authorList>
            <person name="Bradwell K.R."/>
            <person name="Koparde V.N."/>
            <person name="Matveyev A.V."/>
            <person name="Serrano M.G."/>
            <person name="Alves J.M."/>
            <person name="Parikh H."/>
            <person name="Huang B."/>
            <person name="Lee V."/>
            <person name="Espinosa-Alvarez O."/>
            <person name="Ortiz P.A."/>
            <person name="Costa-Martins A.G."/>
            <person name="Teixeira M.M."/>
            <person name="Buck G.A."/>
        </authorList>
    </citation>
    <scope>NUCLEOTIDE SEQUENCE [LARGE SCALE GENOMIC DNA]</scope>
    <source>
        <strain evidence="1 2">AM80</strain>
    </source>
</reference>
<protein>
    <submittedName>
        <fullName evidence="1">Putative acyl-CoA oxidase</fullName>
        <ecNumber evidence="1">1.3.-.-</ecNumber>
    </submittedName>
</protein>
<name>A0A3R7KW15_TRYRA</name>
<keyword evidence="1" id="KW-0560">Oxidoreductase</keyword>
<dbReference type="OrthoDB" id="10491915at2759"/>
<dbReference type="RefSeq" id="XP_029236946.1">
    <property type="nucleotide sequence ID" value="XM_029383233.1"/>
</dbReference>
<dbReference type="GO" id="GO:0016491">
    <property type="term" value="F:oxidoreductase activity"/>
    <property type="evidence" value="ECO:0007669"/>
    <property type="project" value="UniProtKB-KW"/>
</dbReference>
<dbReference type="VEuPathDB" id="TriTrypDB:TRSC58_02564"/>
<organism evidence="1 2">
    <name type="scientific">Trypanosoma rangeli</name>
    <dbReference type="NCBI Taxonomy" id="5698"/>
    <lineage>
        <taxon>Eukaryota</taxon>
        <taxon>Discoba</taxon>
        <taxon>Euglenozoa</taxon>
        <taxon>Kinetoplastea</taxon>
        <taxon>Metakinetoplastina</taxon>
        <taxon>Trypanosomatida</taxon>
        <taxon>Trypanosomatidae</taxon>
        <taxon>Trypanosoma</taxon>
        <taxon>Herpetosoma</taxon>
    </lineage>
</organism>
<dbReference type="AlphaFoldDB" id="A0A3R7KW15"/>
<evidence type="ECO:0000313" key="2">
    <source>
        <dbReference type="Proteomes" id="UP000283634"/>
    </source>
</evidence>
<accession>A0A3R7KW15</accession>
<sequence length="130" mass="14558">MLTMRAGMQYTLCVHSMAAGVLPRGVSRLSAATATRRPPQTAFATPLANSGMMATPICVQYRVFHRSFSLWLELNPARQLYSMEHASEESIFRFICEGRDIDYGAEVRAALLEVIAKKPSNFVDRTDEAW</sequence>
<dbReference type="Proteomes" id="UP000283634">
    <property type="component" value="Unassembled WGS sequence"/>
</dbReference>
<proteinExistence type="predicted"/>
<dbReference type="GeneID" id="40330320"/>
<evidence type="ECO:0000313" key="1">
    <source>
        <dbReference type="EMBL" id="RNF02490.1"/>
    </source>
</evidence>
<gene>
    <name evidence="1" type="ORF">TraAM80_06387</name>
</gene>